<proteinExistence type="predicted"/>
<organism evidence="2 3">
    <name type="scientific">Trifolium pratense</name>
    <name type="common">Red clover</name>
    <dbReference type="NCBI Taxonomy" id="57577"/>
    <lineage>
        <taxon>Eukaryota</taxon>
        <taxon>Viridiplantae</taxon>
        <taxon>Streptophyta</taxon>
        <taxon>Embryophyta</taxon>
        <taxon>Tracheophyta</taxon>
        <taxon>Spermatophyta</taxon>
        <taxon>Magnoliopsida</taxon>
        <taxon>eudicotyledons</taxon>
        <taxon>Gunneridae</taxon>
        <taxon>Pentapetalae</taxon>
        <taxon>rosids</taxon>
        <taxon>fabids</taxon>
        <taxon>Fabales</taxon>
        <taxon>Fabaceae</taxon>
        <taxon>Papilionoideae</taxon>
        <taxon>50 kb inversion clade</taxon>
        <taxon>NPAAA clade</taxon>
        <taxon>Hologalegina</taxon>
        <taxon>IRL clade</taxon>
        <taxon>Trifolieae</taxon>
        <taxon>Trifolium</taxon>
    </lineage>
</organism>
<evidence type="ECO:0000313" key="3">
    <source>
        <dbReference type="Proteomes" id="UP000236291"/>
    </source>
</evidence>
<name>A0A2K3P2V0_TRIPR</name>
<feature type="region of interest" description="Disordered" evidence="1">
    <location>
        <begin position="58"/>
        <end position="84"/>
    </location>
</feature>
<dbReference type="Proteomes" id="UP000236291">
    <property type="component" value="Unassembled WGS sequence"/>
</dbReference>
<feature type="compositionally biased region" description="Basic and acidic residues" evidence="1">
    <location>
        <begin position="69"/>
        <end position="84"/>
    </location>
</feature>
<evidence type="ECO:0000256" key="1">
    <source>
        <dbReference type="SAM" id="MobiDB-lite"/>
    </source>
</evidence>
<gene>
    <name evidence="2" type="ORF">L195_g006164</name>
</gene>
<reference evidence="2 3" key="2">
    <citation type="journal article" date="2017" name="Front. Plant Sci.">
        <title>Gene Classification and Mining of Molecular Markers Useful in Red Clover (Trifolium pratense) Breeding.</title>
        <authorList>
            <person name="Istvanek J."/>
            <person name="Dluhosova J."/>
            <person name="Dluhos P."/>
            <person name="Patkova L."/>
            <person name="Nedelnik J."/>
            <person name="Repkova J."/>
        </authorList>
    </citation>
    <scope>NUCLEOTIDE SEQUENCE [LARGE SCALE GENOMIC DNA]</scope>
    <source>
        <strain evidence="3">cv. Tatra</strain>
        <tissue evidence="2">Young leaves</tissue>
    </source>
</reference>
<comment type="caution">
    <text evidence="2">The sequence shown here is derived from an EMBL/GenBank/DDBJ whole genome shotgun (WGS) entry which is preliminary data.</text>
</comment>
<reference evidence="2 3" key="1">
    <citation type="journal article" date="2014" name="Am. J. Bot.">
        <title>Genome assembly and annotation for red clover (Trifolium pratense; Fabaceae).</title>
        <authorList>
            <person name="Istvanek J."/>
            <person name="Jaros M."/>
            <person name="Krenek A."/>
            <person name="Repkova J."/>
        </authorList>
    </citation>
    <scope>NUCLEOTIDE SEQUENCE [LARGE SCALE GENOMIC DNA]</scope>
    <source>
        <strain evidence="3">cv. Tatra</strain>
        <tissue evidence="2">Young leaves</tissue>
    </source>
</reference>
<accession>A0A2K3P2V0</accession>
<evidence type="ECO:0000313" key="2">
    <source>
        <dbReference type="EMBL" id="PNY09610.1"/>
    </source>
</evidence>
<dbReference type="EMBL" id="ASHM01003256">
    <property type="protein sequence ID" value="PNY09610.1"/>
    <property type="molecule type" value="Genomic_DNA"/>
</dbReference>
<sequence length="96" mass="10329">MFLFSLCFADGVTSEPHCTATVAAVISGANPILCKCCGNDGSSPSIKCCVWKSIVAGQRGRGQRRRRQKEGAVKTEDDGTTKEEKTSYITLILTDL</sequence>
<protein>
    <submittedName>
        <fullName evidence="2">Uncharacterized protein</fullName>
    </submittedName>
</protein>
<dbReference type="AlphaFoldDB" id="A0A2K3P2V0"/>